<organism evidence="1 2">
    <name type="scientific">Pegethrix bostrychoides GSE-TBD4-15B</name>
    <dbReference type="NCBI Taxonomy" id="2839662"/>
    <lineage>
        <taxon>Bacteria</taxon>
        <taxon>Bacillati</taxon>
        <taxon>Cyanobacteriota</taxon>
        <taxon>Cyanophyceae</taxon>
        <taxon>Oculatellales</taxon>
        <taxon>Oculatellaceae</taxon>
        <taxon>Pegethrix</taxon>
    </lineage>
</organism>
<dbReference type="Gene3D" id="2.30.110.10">
    <property type="entry name" value="Electron Transport, Fmn-binding Protein, Chain A"/>
    <property type="match status" value="1"/>
</dbReference>
<evidence type="ECO:0000313" key="2">
    <source>
        <dbReference type="Proteomes" id="UP000707356"/>
    </source>
</evidence>
<reference evidence="1" key="2">
    <citation type="journal article" date="2022" name="Microbiol. Resour. Announc.">
        <title>Metagenome Sequencing to Explore Phylogenomics of Terrestrial Cyanobacteria.</title>
        <authorList>
            <person name="Ward R.D."/>
            <person name="Stajich J.E."/>
            <person name="Johansen J.R."/>
            <person name="Huntemann M."/>
            <person name="Clum A."/>
            <person name="Foster B."/>
            <person name="Foster B."/>
            <person name="Roux S."/>
            <person name="Palaniappan K."/>
            <person name="Varghese N."/>
            <person name="Mukherjee S."/>
            <person name="Reddy T.B.K."/>
            <person name="Daum C."/>
            <person name="Copeland A."/>
            <person name="Chen I.A."/>
            <person name="Ivanova N.N."/>
            <person name="Kyrpides N.C."/>
            <person name="Shapiro N."/>
            <person name="Eloe-Fadrosh E.A."/>
            <person name="Pietrasiak N."/>
        </authorList>
    </citation>
    <scope>NUCLEOTIDE SEQUENCE</scope>
    <source>
        <strain evidence="1">GSE-TBD4-15B</strain>
    </source>
</reference>
<proteinExistence type="predicted"/>
<dbReference type="InterPro" id="IPR012349">
    <property type="entry name" value="Split_barrel_FMN-bd"/>
</dbReference>
<gene>
    <name evidence="1" type="ORF">KME07_21545</name>
</gene>
<dbReference type="AlphaFoldDB" id="A0A951PFD9"/>
<accession>A0A951PFD9</accession>
<protein>
    <submittedName>
        <fullName evidence="1">Pyridoxamine 5'-phosphate oxidase family protein</fullName>
    </submittedName>
</protein>
<evidence type="ECO:0000313" key="1">
    <source>
        <dbReference type="EMBL" id="MBW4468018.1"/>
    </source>
</evidence>
<comment type="caution">
    <text evidence="1">The sequence shown here is derived from an EMBL/GenBank/DDBJ whole genome shotgun (WGS) entry which is preliminary data.</text>
</comment>
<dbReference type="Proteomes" id="UP000707356">
    <property type="component" value="Unassembled WGS sequence"/>
</dbReference>
<dbReference type="PANTHER" id="PTHR42815:SF2">
    <property type="entry name" value="FAD-BINDING, PUTATIVE (AFU_ORTHOLOGUE AFUA_6G07600)-RELATED"/>
    <property type="match status" value="1"/>
</dbReference>
<dbReference type="EMBL" id="JAHHHV010000083">
    <property type="protein sequence ID" value="MBW4468018.1"/>
    <property type="molecule type" value="Genomic_DNA"/>
</dbReference>
<name>A0A951PFD9_9CYAN</name>
<dbReference type="PANTHER" id="PTHR42815">
    <property type="entry name" value="FAD-BINDING, PUTATIVE (AFU_ORTHOLOGUE AFUA_6G07600)-RELATED"/>
    <property type="match status" value="1"/>
</dbReference>
<sequence>MTGWPYSESPFHAGERAIQAQLGVQERLDRQGRRVIRDYLLEQHQQFFAQLTYVIIGTVDAEGRPWVSILVGEPGFLASPDPYRLNITAHPLFGDPLADQLTAGVDIGLLGIELHTRRRNRLNGYVTNVYSDGFQVQVRQSFGNCPQYIQARRFEWHKPDLTLPQLAHRFNRLAELEQAMITASDTFFIATAYQSESAGAASGIDVSHRGGNPGFVRIDSDQTLTIPDFSGNLHFNTFGNLALNPRAGLLFIDFEQGNLLYLVGTAEVIWQGEEIAAYAGAERLLRFRLEQGIWVEHSLPLRGSPPEFSPFLAPSSIS</sequence>
<reference evidence="1" key="1">
    <citation type="submission" date="2021-05" db="EMBL/GenBank/DDBJ databases">
        <authorList>
            <person name="Pietrasiak N."/>
            <person name="Ward R."/>
            <person name="Stajich J.E."/>
            <person name="Kurbessoian T."/>
        </authorList>
    </citation>
    <scope>NUCLEOTIDE SEQUENCE</scope>
    <source>
        <strain evidence="1">GSE-TBD4-15B</strain>
    </source>
</reference>
<dbReference type="SUPFAM" id="SSF50475">
    <property type="entry name" value="FMN-binding split barrel"/>
    <property type="match status" value="1"/>
</dbReference>